<name>A7S851_NEMVE</name>
<dbReference type="InterPro" id="IPR012677">
    <property type="entry name" value="Nucleotide-bd_a/b_plait_sf"/>
</dbReference>
<organism evidence="4 5">
    <name type="scientific">Nematostella vectensis</name>
    <name type="common">Starlet sea anemone</name>
    <dbReference type="NCBI Taxonomy" id="45351"/>
    <lineage>
        <taxon>Eukaryota</taxon>
        <taxon>Metazoa</taxon>
        <taxon>Cnidaria</taxon>
        <taxon>Anthozoa</taxon>
        <taxon>Hexacorallia</taxon>
        <taxon>Actiniaria</taxon>
        <taxon>Edwardsiidae</taxon>
        <taxon>Nematostella</taxon>
    </lineage>
</organism>
<feature type="domain" description="RRM" evidence="3">
    <location>
        <begin position="10"/>
        <end position="87"/>
    </location>
</feature>
<dbReference type="HOGENOM" id="CLU_012062_28_10_1"/>
<dbReference type="InterPro" id="IPR050886">
    <property type="entry name" value="RNA-binding_reg"/>
</dbReference>
<dbReference type="SUPFAM" id="SSF54928">
    <property type="entry name" value="RNA-binding domain, RBD"/>
    <property type="match status" value="1"/>
</dbReference>
<dbReference type="Gene3D" id="3.30.70.330">
    <property type="match status" value="1"/>
</dbReference>
<evidence type="ECO:0000256" key="2">
    <source>
        <dbReference type="PROSITE-ProRule" id="PRU00176"/>
    </source>
</evidence>
<dbReference type="GO" id="GO:0003730">
    <property type="term" value="F:mRNA 3'-UTR binding"/>
    <property type="evidence" value="ECO:0000318"/>
    <property type="project" value="GO_Central"/>
</dbReference>
<dbReference type="InterPro" id="IPR035979">
    <property type="entry name" value="RBD_domain_sf"/>
</dbReference>
<dbReference type="PROSITE" id="PS50102">
    <property type="entry name" value="RRM"/>
    <property type="match status" value="1"/>
</dbReference>
<reference evidence="4 5" key="1">
    <citation type="journal article" date="2007" name="Science">
        <title>Sea anemone genome reveals ancestral eumetazoan gene repertoire and genomic organization.</title>
        <authorList>
            <person name="Putnam N.H."/>
            <person name="Srivastava M."/>
            <person name="Hellsten U."/>
            <person name="Dirks B."/>
            <person name="Chapman J."/>
            <person name="Salamov A."/>
            <person name="Terry A."/>
            <person name="Shapiro H."/>
            <person name="Lindquist E."/>
            <person name="Kapitonov V.V."/>
            <person name="Jurka J."/>
            <person name="Genikhovich G."/>
            <person name="Grigoriev I.V."/>
            <person name="Lucas S.M."/>
            <person name="Steele R.E."/>
            <person name="Finnerty J.R."/>
            <person name="Technau U."/>
            <person name="Martindale M.Q."/>
            <person name="Rokhsar D.S."/>
        </authorList>
    </citation>
    <scope>NUCLEOTIDE SEQUENCE [LARGE SCALE GENOMIC DNA]</scope>
    <source>
        <strain evidence="5">CH2 X CH6</strain>
    </source>
</reference>
<keyword evidence="5" id="KW-1185">Reference proteome</keyword>
<dbReference type="PhylomeDB" id="A7S851"/>
<dbReference type="OMA" id="VITXVAK"/>
<protein>
    <recommendedName>
        <fullName evidence="3">RRM domain-containing protein</fullName>
    </recommendedName>
</protein>
<evidence type="ECO:0000313" key="5">
    <source>
        <dbReference type="Proteomes" id="UP000001593"/>
    </source>
</evidence>
<dbReference type="CDD" id="cd12384">
    <property type="entry name" value="RRM_RBM24_RBM38_like"/>
    <property type="match status" value="1"/>
</dbReference>
<sequence length="99" mass="11017">MIRNQDTKFTKLFVGGIPYESGDDALRKFFAQFGEIREAVVIKDRVTKKSKGYGFVTMATSDAAELACKNKRPMIEGRQANVNLAYLGAKPKPTRGTKK</sequence>
<dbReference type="InterPro" id="IPR000504">
    <property type="entry name" value="RRM_dom"/>
</dbReference>
<proteinExistence type="predicted"/>
<gene>
    <name evidence="4" type="ORF">NEMVEDRAFT_v1g108504</name>
</gene>
<evidence type="ECO:0000313" key="4">
    <source>
        <dbReference type="EMBL" id="EDO40104.1"/>
    </source>
</evidence>
<dbReference type="Pfam" id="PF00076">
    <property type="entry name" value="RRM_1"/>
    <property type="match status" value="1"/>
</dbReference>
<dbReference type="GO" id="GO:0005634">
    <property type="term" value="C:nucleus"/>
    <property type="evidence" value="ECO:0000318"/>
    <property type="project" value="GO_Central"/>
</dbReference>
<dbReference type="PANTHER" id="PTHR48024">
    <property type="entry name" value="GEO13361P1-RELATED"/>
    <property type="match status" value="1"/>
</dbReference>
<dbReference type="eggNOG" id="KOG0149">
    <property type="taxonomic scope" value="Eukaryota"/>
</dbReference>
<keyword evidence="1 2" id="KW-0694">RNA-binding</keyword>
<dbReference type="PANTHER" id="PTHR48024:SF56">
    <property type="entry name" value="HETEROGENEOUS NUCLEAR RIBONUCLEOPROTEIN A0"/>
    <property type="match status" value="1"/>
</dbReference>
<dbReference type="KEGG" id="nve:5511798"/>
<dbReference type="SMART" id="SM00360">
    <property type="entry name" value="RRM"/>
    <property type="match status" value="1"/>
</dbReference>
<evidence type="ECO:0000256" key="1">
    <source>
        <dbReference type="ARBA" id="ARBA00022884"/>
    </source>
</evidence>
<dbReference type="InParanoid" id="A7S851"/>
<dbReference type="AlphaFoldDB" id="A7S851"/>
<dbReference type="STRING" id="45351.A7S851"/>
<accession>A7S851</accession>
<dbReference type="Proteomes" id="UP000001593">
    <property type="component" value="Unassembled WGS sequence"/>
</dbReference>
<evidence type="ECO:0000259" key="3">
    <source>
        <dbReference type="PROSITE" id="PS50102"/>
    </source>
</evidence>
<dbReference type="EMBL" id="DS469596">
    <property type="protein sequence ID" value="EDO40104.1"/>
    <property type="molecule type" value="Genomic_DNA"/>
</dbReference>